<dbReference type="AlphaFoldDB" id="A0AAV2J5C1"/>
<dbReference type="PANTHER" id="PTHR12878:SF0">
    <property type="entry name" value="NADH DEHYDROGENASE [UBIQUINONE] 1 ALPHA SUBCOMPLEX SUBUNIT 2"/>
    <property type="match status" value="1"/>
</dbReference>
<name>A0AAV2J5C1_KNICA</name>
<comment type="similarity">
    <text evidence="3">Belongs to the complex I NDUFA2 subunit family.</text>
</comment>
<dbReference type="PANTHER" id="PTHR12878">
    <property type="entry name" value="NADH-UBIQUINONE OXIDOREDUCTASE B8 SUBUNIT"/>
    <property type="match status" value="1"/>
</dbReference>
<comment type="function">
    <text evidence="1">Accessory subunit of the mitochondrial membrane respiratory chain NADH dehydrogenase (Complex I), that is believed not to be involved in catalysis. Complex I functions in the transfer of electrons from NADH to the respiratory chain. The immediate electron acceptor for the enzyme is believed to be ubiquinone.</text>
</comment>
<evidence type="ECO:0000313" key="16">
    <source>
        <dbReference type="EMBL" id="CAL1572510.1"/>
    </source>
</evidence>
<dbReference type="Gene3D" id="3.40.30.10">
    <property type="entry name" value="Glutaredoxin"/>
    <property type="match status" value="1"/>
</dbReference>
<dbReference type="GO" id="GO:0005743">
    <property type="term" value="C:mitochondrial inner membrane"/>
    <property type="evidence" value="ECO:0007669"/>
    <property type="project" value="UniProtKB-SubCell"/>
</dbReference>
<evidence type="ECO:0000256" key="2">
    <source>
        <dbReference type="ARBA" id="ARBA00004443"/>
    </source>
</evidence>
<evidence type="ECO:0000259" key="15">
    <source>
        <dbReference type="SMART" id="SM00916"/>
    </source>
</evidence>
<evidence type="ECO:0000256" key="10">
    <source>
        <dbReference type="ARBA" id="ARBA00023128"/>
    </source>
</evidence>
<feature type="region of interest" description="Disordered" evidence="14">
    <location>
        <begin position="1"/>
        <end position="101"/>
    </location>
</feature>
<keyword evidence="10" id="KW-0496">Mitochondrion</keyword>
<keyword evidence="6" id="KW-0813">Transport</keyword>
<proteinExistence type="inferred from homology"/>
<reference evidence="16 17" key="1">
    <citation type="submission" date="2024-04" db="EMBL/GenBank/DDBJ databases">
        <authorList>
            <person name="Waldvogel A.-M."/>
            <person name="Schoenle A."/>
        </authorList>
    </citation>
    <scope>NUCLEOTIDE SEQUENCE [LARGE SCALE GENOMIC DNA]</scope>
</reference>
<dbReference type="InterPro" id="IPR007741">
    <property type="entry name" value="Ribosomal_mL43/mS25/NADH_DH"/>
</dbReference>
<dbReference type="InterPro" id="IPR016464">
    <property type="entry name" value="NADH_Ub_cplx-1_asu_su-2"/>
</dbReference>
<gene>
    <name evidence="16" type="ORF">KC01_LOCUS4541</name>
</gene>
<evidence type="ECO:0000256" key="1">
    <source>
        <dbReference type="ARBA" id="ARBA00003195"/>
    </source>
</evidence>
<dbReference type="EMBL" id="OZ035833">
    <property type="protein sequence ID" value="CAL1572510.1"/>
    <property type="molecule type" value="Genomic_DNA"/>
</dbReference>
<dbReference type="SMART" id="SM00916">
    <property type="entry name" value="L51_S25_CI-B8"/>
    <property type="match status" value="1"/>
</dbReference>
<feature type="compositionally biased region" description="Basic and acidic residues" evidence="14">
    <location>
        <begin position="25"/>
        <end position="98"/>
    </location>
</feature>
<evidence type="ECO:0000313" key="17">
    <source>
        <dbReference type="Proteomes" id="UP001497482"/>
    </source>
</evidence>
<accession>A0AAV2J5C1</accession>
<dbReference type="Pfam" id="PF05047">
    <property type="entry name" value="L51_S25_CI-B8"/>
    <property type="match status" value="1"/>
</dbReference>
<dbReference type="Proteomes" id="UP001497482">
    <property type="component" value="Chromosome 11"/>
</dbReference>
<evidence type="ECO:0000256" key="6">
    <source>
        <dbReference type="ARBA" id="ARBA00022448"/>
    </source>
</evidence>
<evidence type="ECO:0000256" key="7">
    <source>
        <dbReference type="ARBA" id="ARBA00022660"/>
    </source>
</evidence>
<keyword evidence="9" id="KW-0249">Electron transport</keyword>
<evidence type="ECO:0000256" key="9">
    <source>
        <dbReference type="ARBA" id="ARBA00022982"/>
    </source>
</evidence>
<feature type="domain" description="Ribosomal protein/NADH dehydrogenase" evidence="15">
    <location>
        <begin position="159"/>
        <end position="232"/>
    </location>
</feature>
<evidence type="ECO:0000256" key="8">
    <source>
        <dbReference type="ARBA" id="ARBA00022792"/>
    </source>
</evidence>
<comment type="subcellular location">
    <subcellularLocation>
        <location evidence="2">Mitochondrion inner membrane</location>
        <topology evidence="2">Peripheral membrane protein</topology>
        <orientation evidence="2">Matrix side</orientation>
    </subcellularLocation>
</comment>
<evidence type="ECO:0000256" key="11">
    <source>
        <dbReference type="ARBA" id="ARBA00023136"/>
    </source>
</evidence>
<evidence type="ECO:0000256" key="5">
    <source>
        <dbReference type="ARBA" id="ARBA00016394"/>
    </source>
</evidence>
<keyword evidence="17" id="KW-1185">Reference proteome</keyword>
<evidence type="ECO:0000256" key="13">
    <source>
        <dbReference type="ARBA" id="ARBA00032513"/>
    </source>
</evidence>
<evidence type="ECO:0000256" key="3">
    <source>
        <dbReference type="ARBA" id="ARBA00008939"/>
    </source>
</evidence>
<protein>
    <recommendedName>
        <fullName evidence="5">NADH dehydrogenase [ubiquinone] 1 alpha subcomplex subunit 2</fullName>
    </recommendedName>
    <alternativeName>
        <fullName evidence="12">Complex I-B8</fullName>
    </alternativeName>
    <alternativeName>
        <fullName evidence="13">NADH-ubiquinone oxidoreductase B8 subunit</fullName>
    </alternativeName>
</protein>
<keyword evidence="8" id="KW-0999">Mitochondrion inner membrane</keyword>
<evidence type="ECO:0000256" key="12">
    <source>
        <dbReference type="ARBA" id="ARBA00031441"/>
    </source>
</evidence>
<dbReference type="InterPro" id="IPR036249">
    <property type="entry name" value="Thioredoxin-like_sf"/>
</dbReference>
<dbReference type="SUPFAM" id="SSF52833">
    <property type="entry name" value="Thioredoxin-like"/>
    <property type="match status" value="1"/>
</dbReference>
<keyword evidence="11" id="KW-0472">Membrane</keyword>
<evidence type="ECO:0000256" key="14">
    <source>
        <dbReference type="SAM" id="MobiDB-lite"/>
    </source>
</evidence>
<evidence type="ECO:0000256" key="4">
    <source>
        <dbReference type="ARBA" id="ARBA00011533"/>
    </source>
</evidence>
<keyword evidence="7" id="KW-0679">Respiratory chain</keyword>
<comment type="subunit">
    <text evidence="4">Complex I is composed of 45 different subunits.</text>
</comment>
<sequence>MTSCVESRPRVDTSAASLQDPQEQTEIRERRSEEREEERTEQRRKEEERVGEREEERPEQRRKEEERVGEREEERTEQRRKEEERVGEWGREEREEIRGGVPPLGPLWSAQVSIWTVRQAHYACAELLSFTANMAASVVRTLGSSLGRNLREVRLHLSQSCAGSQGARDFVEQHYVSLKKSNPQFPFLIRECSGVRATLWARYGHGREASVSVENMSCDQVAATLSTLAHSQ</sequence>
<organism evidence="16 17">
    <name type="scientific">Knipowitschia caucasica</name>
    <name type="common">Caucasian dwarf goby</name>
    <name type="synonym">Pomatoschistus caucasicus</name>
    <dbReference type="NCBI Taxonomy" id="637954"/>
    <lineage>
        <taxon>Eukaryota</taxon>
        <taxon>Metazoa</taxon>
        <taxon>Chordata</taxon>
        <taxon>Craniata</taxon>
        <taxon>Vertebrata</taxon>
        <taxon>Euteleostomi</taxon>
        <taxon>Actinopterygii</taxon>
        <taxon>Neopterygii</taxon>
        <taxon>Teleostei</taxon>
        <taxon>Neoteleostei</taxon>
        <taxon>Acanthomorphata</taxon>
        <taxon>Gobiaria</taxon>
        <taxon>Gobiiformes</taxon>
        <taxon>Gobioidei</taxon>
        <taxon>Gobiidae</taxon>
        <taxon>Gobiinae</taxon>
        <taxon>Knipowitschia</taxon>
    </lineage>
</organism>